<dbReference type="Gene3D" id="1.10.640.10">
    <property type="entry name" value="Haem peroxidase domain superfamily, animal type"/>
    <property type="match status" value="1"/>
</dbReference>
<evidence type="ECO:0000256" key="4">
    <source>
        <dbReference type="ARBA" id="ARBA00023002"/>
    </source>
</evidence>
<gene>
    <name evidence="7" type="ORF">K7X08_029022</name>
</gene>
<evidence type="ECO:0000256" key="2">
    <source>
        <dbReference type="ARBA" id="ARBA00022821"/>
    </source>
</evidence>
<protein>
    <submittedName>
        <fullName evidence="7">Uncharacterized protein</fullName>
    </submittedName>
</protein>
<dbReference type="OrthoDB" id="823504at2759"/>
<dbReference type="AlphaFoldDB" id="A0A9Q1L387"/>
<dbReference type="InterPro" id="IPR037120">
    <property type="entry name" value="Haem_peroxidase_sf_animal"/>
</dbReference>
<dbReference type="GO" id="GO:0004601">
    <property type="term" value="F:peroxidase activity"/>
    <property type="evidence" value="ECO:0007669"/>
    <property type="project" value="InterPro"/>
</dbReference>
<dbReference type="Pfam" id="PF03098">
    <property type="entry name" value="An_peroxidase"/>
    <property type="match status" value="1"/>
</dbReference>
<keyword evidence="3" id="KW-0223">Dioxygenase</keyword>
<sequence>MWMRDLISQDVDGSDRPDYIDLAELEIYRDRERSVPRYNEFRRRMLQILISKWEDLTDNEEAIKTFREIYGDDVEKLDLLVGMAGFAISEAAFFIFLLMASRRLEADRFFTSNYNEAYTKKELKWVNTTENLKDVLDCHYPKMTTKWMNSSSALSVWDSSPEPHNPIPLYFRILIEASTTCWNLTFMCMHVSKSRFGGGVAGGFRRRSSVAAAAPRWWCWSSPENGTLAMVADAPSLVVLELVFV</sequence>
<evidence type="ECO:0000256" key="1">
    <source>
        <dbReference type="ARBA" id="ARBA00022723"/>
    </source>
</evidence>
<organism evidence="7 8">
    <name type="scientific">Anisodus acutangulus</name>
    <dbReference type="NCBI Taxonomy" id="402998"/>
    <lineage>
        <taxon>Eukaryota</taxon>
        <taxon>Viridiplantae</taxon>
        <taxon>Streptophyta</taxon>
        <taxon>Embryophyta</taxon>
        <taxon>Tracheophyta</taxon>
        <taxon>Spermatophyta</taxon>
        <taxon>Magnoliopsida</taxon>
        <taxon>eudicotyledons</taxon>
        <taxon>Gunneridae</taxon>
        <taxon>Pentapetalae</taxon>
        <taxon>asterids</taxon>
        <taxon>lamiids</taxon>
        <taxon>Solanales</taxon>
        <taxon>Solanaceae</taxon>
        <taxon>Solanoideae</taxon>
        <taxon>Hyoscyameae</taxon>
        <taxon>Anisodus</taxon>
    </lineage>
</organism>
<dbReference type="GO" id="GO:0020037">
    <property type="term" value="F:heme binding"/>
    <property type="evidence" value="ECO:0007669"/>
    <property type="project" value="InterPro"/>
</dbReference>
<keyword evidence="6" id="KW-1133">Transmembrane helix</keyword>
<evidence type="ECO:0000313" key="8">
    <source>
        <dbReference type="Proteomes" id="UP001152561"/>
    </source>
</evidence>
<dbReference type="GO" id="GO:0006952">
    <property type="term" value="P:defense response"/>
    <property type="evidence" value="ECO:0007669"/>
    <property type="project" value="UniProtKB-KW"/>
</dbReference>
<dbReference type="InterPro" id="IPR010255">
    <property type="entry name" value="Haem_peroxidase_sf"/>
</dbReference>
<dbReference type="InterPro" id="IPR050783">
    <property type="entry name" value="Oxylipin_biosynth_metab"/>
</dbReference>
<keyword evidence="6" id="KW-0472">Membrane</keyword>
<keyword evidence="1" id="KW-0479">Metal-binding</keyword>
<evidence type="ECO:0000256" key="5">
    <source>
        <dbReference type="ARBA" id="ARBA00023004"/>
    </source>
</evidence>
<keyword evidence="5" id="KW-0408">Iron</keyword>
<dbReference type="EMBL" id="JAJAGQ010000024">
    <property type="protein sequence ID" value="KAJ8526545.1"/>
    <property type="molecule type" value="Genomic_DNA"/>
</dbReference>
<feature type="transmembrane region" description="Helical" evidence="6">
    <location>
        <begin position="79"/>
        <end position="100"/>
    </location>
</feature>
<proteinExistence type="predicted"/>
<keyword evidence="4" id="KW-0560">Oxidoreductase</keyword>
<dbReference type="GO" id="GO:0006631">
    <property type="term" value="P:fatty acid metabolic process"/>
    <property type="evidence" value="ECO:0007669"/>
    <property type="project" value="UniProtKB-ARBA"/>
</dbReference>
<name>A0A9Q1L387_9SOLA</name>
<evidence type="ECO:0000256" key="6">
    <source>
        <dbReference type="SAM" id="Phobius"/>
    </source>
</evidence>
<dbReference type="SUPFAM" id="SSF48113">
    <property type="entry name" value="Heme-dependent peroxidases"/>
    <property type="match status" value="1"/>
</dbReference>
<dbReference type="PROSITE" id="PS50292">
    <property type="entry name" value="PEROXIDASE_3"/>
    <property type="match status" value="1"/>
</dbReference>
<dbReference type="GO" id="GO:0006979">
    <property type="term" value="P:response to oxidative stress"/>
    <property type="evidence" value="ECO:0007669"/>
    <property type="project" value="InterPro"/>
</dbReference>
<dbReference type="GO" id="GO:0016702">
    <property type="term" value="F:oxidoreductase activity, acting on single donors with incorporation of molecular oxygen, incorporation of two atoms of oxygen"/>
    <property type="evidence" value="ECO:0007669"/>
    <property type="project" value="TreeGrafter"/>
</dbReference>
<reference evidence="8" key="1">
    <citation type="journal article" date="2023" name="Proc. Natl. Acad. Sci. U.S.A.">
        <title>Genomic and structural basis for evolution of tropane alkaloid biosynthesis.</title>
        <authorList>
            <person name="Wanga Y.-J."/>
            <person name="Taina T."/>
            <person name="Yua J.-Y."/>
            <person name="Lia J."/>
            <person name="Xua B."/>
            <person name="Chenc J."/>
            <person name="D'Auriad J.C."/>
            <person name="Huanga J.-P."/>
            <person name="Huanga S.-X."/>
        </authorList>
    </citation>
    <scope>NUCLEOTIDE SEQUENCE [LARGE SCALE GENOMIC DNA]</scope>
    <source>
        <strain evidence="8">cv. KIB-2019</strain>
    </source>
</reference>
<keyword evidence="6" id="KW-0812">Transmembrane</keyword>
<accession>A0A9Q1L387</accession>
<dbReference type="PANTHER" id="PTHR11903">
    <property type="entry name" value="PROSTAGLANDIN G/H SYNTHASE"/>
    <property type="match status" value="1"/>
</dbReference>
<dbReference type="PANTHER" id="PTHR11903:SF11">
    <property type="entry name" value="ALPHA-DIOXYGENASE 1"/>
    <property type="match status" value="1"/>
</dbReference>
<dbReference type="InterPro" id="IPR019791">
    <property type="entry name" value="Haem_peroxidase_animal"/>
</dbReference>
<dbReference type="GO" id="GO:0046872">
    <property type="term" value="F:metal ion binding"/>
    <property type="evidence" value="ECO:0007669"/>
    <property type="project" value="UniProtKB-KW"/>
</dbReference>
<dbReference type="Proteomes" id="UP001152561">
    <property type="component" value="Unassembled WGS sequence"/>
</dbReference>
<evidence type="ECO:0000256" key="3">
    <source>
        <dbReference type="ARBA" id="ARBA00022964"/>
    </source>
</evidence>
<evidence type="ECO:0000313" key="7">
    <source>
        <dbReference type="EMBL" id="KAJ8526545.1"/>
    </source>
</evidence>
<keyword evidence="8" id="KW-1185">Reference proteome</keyword>
<comment type="caution">
    <text evidence="7">The sequence shown here is derived from an EMBL/GenBank/DDBJ whole genome shotgun (WGS) entry which is preliminary data.</text>
</comment>
<keyword evidence="2" id="KW-0611">Plant defense</keyword>